<keyword evidence="4 5" id="KW-0949">S-adenosyl-L-methionine</keyword>
<evidence type="ECO:0000256" key="6">
    <source>
        <dbReference type="RuleBase" id="RU367087"/>
    </source>
</evidence>
<feature type="region of interest" description="Disordered" evidence="7">
    <location>
        <begin position="1"/>
        <end position="156"/>
    </location>
</feature>
<proteinExistence type="inferred from homology"/>
<protein>
    <recommendedName>
        <fullName evidence="6">RNA methyltransferase</fullName>
        <ecNumber evidence="6">2.1.1.-</ecNumber>
    </recommendedName>
</protein>
<dbReference type="InterPro" id="IPR039772">
    <property type="entry name" value="Bin3-like"/>
</dbReference>
<dbReference type="SUPFAM" id="SSF53335">
    <property type="entry name" value="S-adenosyl-L-methionine-dependent methyltransferases"/>
    <property type="match status" value="1"/>
</dbReference>
<feature type="compositionally biased region" description="Low complexity" evidence="7">
    <location>
        <begin position="63"/>
        <end position="79"/>
    </location>
</feature>
<evidence type="ECO:0000256" key="5">
    <source>
        <dbReference type="PROSITE-ProRule" id="PRU00848"/>
    </source>
</evidence>
<evidence type="ECO:0000256" key="7">
    <source>
        <dbReference type="SAM" id="MobiDB-lite"/>
    </source>
</evidence>
<accession>A0ABQ7T8J7</accession>
<evidence type="ECO:0000313" key="10">
    <source>
        <dbReference type="Proteomes" id="UP000826234"/>
    </source>
</evidence>
<dbReference type="Proteomes" id="UP000826234">
    <property type="component" value="Unassembled WGS sequence"/>
</dbReference>
<evidence type="ECO:0000313" key="9">
    <source>
        <dbReference type="EMBL" id="KAH0626052.1"/>
    </source>
</evidence>
<feature type="domain" description="Bin3-type SAM" evidence="8">
    <location>
        <begin position="434"/>
        <end position="698"/>
    </location>
</feature>
<organism evidence="9 10">
    <name type="scientific">Phrynosoma platyrhinos</name>
    <name type="common">Desert horned lizard</name>
    <dbReference type="NCBI Taxonomy" id="52577"/>
    <lineage>
        <taxon>Eukaryota</taxon>
        <taxon>Metazoa</taxon>
        <taxon>Chordata</taxon>
        <taxon>Craniata</taxon>
        <taxon>Vertebrata</taxon>
        <taxon>Euteleostomi</taxon>
        <taxon>Lepidosauria</taxon>
        <taxon>Squamata</taxon>
        <taxon>Bifurcata</taxon>
        <taxon>Unidentata</taxon>
        <taxon>Episquamata</taxon>
        <taxon>Toxicofera</taxon>
        <taxon>Iguania</taxon>
        <taxon>Phrynosomatidae</taxon>
        <taxon>Phrynosomatinae</taxon>
        <taxon>Phrynosoma</taxon>
    </lineage>
</organism>
<evidence type="ECO:0000259" key="8">
    <source>
        <dbReference type="PROSITE" id="PS51515"/>
    </source>
</evidence>
<dbReference type="PANTHER" id="PTHR12315">
    <property type="entry name" value="BICOID-INTERACTING PROTEIN RELATED"/>
    <property type="match status" value="1"/>
</dbReference>
<keyword evidence="3 6" id="KW-0808">Transferase</keyword>
<dbReference type="EC" id="2.1.1.-" evidence="6"/>
<evidence type="ECO:0000256" key="3">
    <source>
        <dbReference type="ARBA" id="ARBA00022679"/>
    </source>
</evidence>
<feature type="region of interest" description="Disordered" evidence="7">
    <location>
        <begin position="235"/>
        <end position="273"/>
    </location>
</feature>
<dbReference type="EMBL" id="JAIPUX010000521">
    <property type="protein sequence ID" value="KAH0626052.1"/>
    <property type="molecule type" value="Genomic_DNA"/>
</dbReference>
<feature type="compositionally biased region" description="Low complexity" evidence="7">
    <location>
        <begin position="335"/>
        <end position="348"/>
    </location>
</feature>
<feature type="region of interest" description="Disordered" evidence="7">
    <location>
        <begin position="315"/>
        <end position="414"/>
    </location>
</feature>
<dbReference type="PROSITE" id="PS51515">
    <property type="entry name" value="BIN3_SAM"/>
    <property type="match status" value="1"/>
</dbReference>
<feature type="compositionally biased region" description="Basic and acidic residues" evidence="7">
    <location>
        <begin position="1"/>
        <end position="11"/>
    </location>
</feature>
<dbReference type="CDD" id="cd02440">
    <property type="entry name" value="AdoMet_MTases"/>
    <property type="match status" value="1"/>
</dbReference>
<dbReference type="Gene3D" id="3.40.50.150">
    <property type="entry name" value="Vaccinia Virus protein VP39"/>
    <property type="match status" value="1"/>
</dbReference>
<comment type="caution">
    <text evidence="9">The sequence shown here is derived from an EMBL/GenBank/DDBJ whole genome shotgun (WGS) entry which is preliminary data.</text>
</comment>
<feature type="compositionally biased region" description="Low complexity" evidence="7">
    <location>
        <begin position="39"/>
        <end position="49"/>
    </location>
</feature>
<dbReference type="InterPro" id="IPR024160">
    <property type="entry name" value="BIN3_SAM-bd_dom"/>
</dbReference>
<evidence type="ECO:0000256" key="4">
    <source>
        <dbReference type="ARBA" id="ARBA00022691"/>
    </source>
</evidence>
<reference evidence="9 10" key="1">
    <citation type="journal article" date="2022" name="Gigascience">
        <title>A chromosome-level genome assembly and annotation of the desert horned lizard, Phrynosoma platyrhinos, provides insight into chromosomal rearrangements among reptiles.</title>
        <authorList>
            <person name="Koochekian N."/>
            <person name="Ascanio A."/>
            <person name="Farleigh K."/>
            <person name="Card D.C."/>
            <person name="Schield D.R."/>
            <person name="Castoe T.A."/>
            <person name="Jezkova T."/>
        </authorList>
    </citation>
    <scope>NUCLEOTIDE SEQUENCE [LARGE SCALE GENOMIC DNA]</scope>
    <source>
        <strain evidence="9">NK-2021</strain>
    </source>
</reference>
<gene>
    <name evidence="9" type="ORF">JD844_000766</name>
</gene>
<feature type="compositionally biased region" description="Basic residues" evidence="7">
    <location>
        <begin position="350"/>
        <end position="360"/>
    </location>
</feature>
<feature type="compositionally biased region" description="Low complexity" evidence="7">
    <location>
        <begin position="398"/>
        <end position="409"/>
    </location>
</feature>
<sequence length="704" mass="76381">MIEMATDKEAFRVPAPPPPLLKPPNKGAAGGGAGDVPLAGQQEQQPGQGAERGDGGGGGSQGPGEVAQAGGQGLGATTPPAAPPNRDPHPPRRGGPLPKEEHRSTEEGDSVAELQRPRNGFQAPHQRPPGSGGGKRRNSCNVGGGGFKHPAFKRRRRINSDCDPVLPSEFLLGGNIFDPLNLNSLLDEEVNQALNAETPKSSPLPAKGRDPVEILIPKDITDPLSLNNAQDDAPILASPIKSGRKRHRHRGAQRGASVEGGAAKPPVSSSSSSITTAAATSSCRSCQKPCNGATPQPYELNTAINCRDEVITPLLPAGQGEPQQSHPQALGGSVTPSCTSMACSTASTGNRHHRKRRRTSSKSEGAGARHPGAASAPSDQPCRSSPERGHSVPRCRHPQAASSHQQQPRRQPRHKFQYGNYCKYYGYRNPDCEDVRLRVMKPEWFQGKEVLDVGCNVGHLTLSVAKKWGPSRMVGLDIDGALIHSARQNIRHYLSEEMQQQKRQSDEGGASATRKTFPASLMASRGPIAAPRGNYVLEHDELLEAQKPEYDVILCLSLTKWVHLNWGDEGLKRLFKRIYRHLRPGGILILEPQAWSSYKKRKNLTVRIAIATCPSLSLWLAELLCCSCAGLSLGYEEEALTQLTVYRHFHRIKLKPDQFASYLTSSEVGFSSYELVAMPRNTAKDRWDNTHEMQRSLVMLPVRA</sequence>
<dbReference type="InterPro" id="IPR029063">
    <property type="entry name" value="SAM-dependent_MTases_sf"/>
</dbReference>
<keyword evidence="2 6" id="KW-0489">Methyltransferase</keyword>
<comment type="similarity">
    <text evidence="1 6">Belongs to the methyltransferase superfamily.</text>
</comment>
<dbReference type="Pfam" id="PF06859">
    <property type="entry name" value="Bin3"/>
    <property type="match status" value="1"/>
</dbReference>
<name>A0ABQ7T8J7_PHRPL</name>
<dbReference type="InterPro" id="IPR010675">
    <property type="entry name" value="Bin3_C"/>
</dbReference>
<dbReference type="PANTHER" id="PTHR12315:SF0">
    <property type="entry name" value="7SK SNRNA METHYLPHOSPHATE CAPPING ENZYME"/>
    <property type="match status" value="1"/>
</dbReference>
<evidence type="ECO:0000256" key="2">
    <source>
        <dbReference type="ARBA" id="ARBA00022603"/>
    </source>
</evidence>
<evidence type="ECO:0000256" key="1">
    <source>
        <dbReference type="ARBA" id="ARBA00008361"/>
    </source>
</evidence>
<feature type="compositionally biased region" description="Basic residues" evidence="7">
    <location>
        <begin position="242"/>
        <end position="252"/>
    </location>
</feature>
<keyword evidence="10" id="KW-1185">Reference proteome</keyword>